<evidence type="ECO:0000313" key="1">
    <source>
        <dbReference type="EMBL" id="KAG7524250.1"/>
    </source>
</evidence>
<comment type="caution">
    <text evidence="1">The sequence shown here is derived from an EMBL/GenBank/DDBJ whole genome shotgun (WGS) entry which is preliminary data.</text>
</comment>
<accession>A0AAV6T438</accession>
<reference evidence="1 2" key="1">
    <citation type="journal article" date="2021" name="Sci. Rep.">
        <title>Chromosome anchoring in Senegalese sole (Solea senegalensis) reveals sex-associated markers and genome rearrangements in flatfish.</title>
        <authorList>
            <person name="Guerrero-Cozar I."/>
            <person name="Gomez-Garrido J."/>
            <person name="Berbel C."/>
            <person name="Martinez-Blanch J.F."/>
            <person name="Alioto T."/>
            <person name="Claros M.G."/>
            <person name="Gagnaire P.A."/>
            <person name="Manchado M."/>
        </authorList>
    </citation>
    <scope>NUCLEOTIDE SEQUENCE [LARGE SCALE GENOMIC DNA]</scope>
    <source>
        <strain evidence="1">Sse05_10M</strain>
    </source>
</reference>
<evidence type="ECO:0000313" key="2">
    <source>
        <dbReference type="Proteomes" id="UP000693946"/>
    </source>
</evidence>
<keyword evidence="2" id="KW-1185">Reference proteome</keyword>
<organism evidence="1 2">
    <name type="scientific">Solea senegalensis</name>
    <name type="common">Senegalese sole</name>
    <dbReference type="NCBI Taxonomy" id="28829"/>
    <lineage>
        <taxon>Eukaryota</taxon>
        <taxon>Metazoa</taxon>
        <taxon>Chordata</taxon>
        <taxon>Craniata</taxon>
        <taxon>Vertebrata</taxon>
        <taxon>Euteleostomi</taxon>
        <taxon>Actinopterygii</taxon>
        <taxon>Neopterygii</taxon>
        <taxon>Teleostei</taxon>
        <taxon>Neoteleostei</taxon>
        <taxon>Acanthomorphata</taxon>
        <taxon>Carangaria</taxon>
        <taxon>Pleuronectiformes</taxon>
        <taxon>Pleuronectoidei</taxon>
        <taxon>Soleidae</taxon>
        <taxon>Solea</taxon>
    </lineage>
</organism>
<protein>
    <submittedName>
        <fullName evidence="1">Uncharacterized protein</fullName>
    </submittedName>
</protein>
<gene>
    <name evidence="1" type="ORF">JOB18_009297</name>
</gene>
<dbReference type="Proteomes" id="UP000693946">
    <property type="component" value="Linkage Group LG1"/>
</dbReference>
<dbReference type="EMBL" id="JAGKHQ010000001">
    <property type="protein sequence ID" value="KAG7524250.1"/>
    <property type="molecule type" value="Genomic_DNA"/>
</dbReference>
<sequence>MKGCLFYFLLQCEVTQQMDVGIISRILLFTDSRLLVSGYHGDIENASRTAGISPLIIQCHVTLLDCVREDTPRLIVF</sequence>
<proteinExistence type="predicted"/>
<dbReference type="AlphaFoldDB" id="A0AAV6T438"/>
<name>A0AAV6T438_SOLSE</name>